<keyword evidence="4" id="KW-1185">Reference proteome</keyword>
<evidence type="ECO:0000256" key="1">
    <source>
        <dbReference type="SAM" id="MobiDB-lite"/>
    </source>
</evidence>
<evidence type="ECO:0000313" key="4">
    <source>
        <dbReference type="Proteomes" id="UP000675781"/>
    </source>
</evidence>
<gene>
    <name evidence="3" type="ORF">KDL01_41385</name>
</gene>
<feature type="compositionally biased region" description="Basic residues" evidence="1">
    <location>
        <begin position="22"/>
        <end position="34"/>
    </location>
</feature>
<dbReference type="InterPro" id="IPR002559">
    <property type="entry name" value="Transposase_11"/>
</dbReference>
<dbReference type="AlphaFoldDB" id="A0A941EXN7"/>
<feature type="non-terminal residue" evidence="3">
    <location>
        <position position="116"/>
    </location>
</feature>
<reference evidence="3" key="1">
    <citation type="submission" date="2021-04" db="EMBL/GenBank/DDBJ databases">
        <title>Genome based classification of Actinospica acidithermotolerans sp. nov., an actinobacterium isolated from an Indonesian hot spring.</title>
        <authorList>
            <person name="Kusuma A.B."/>
            <person name="Putra K.E."/>
            <person name="Nafisah S."/>
            <person name="Loh J."/>
            <person name="Nouioui I."/>
            <person name="Goodfellow M."/>
        </authorList>
    </citation>
    <scope>NUCLEOTIDE SEQUENCE</scope>
    <source>
        <strain evidence="3">CSCA 57</strain>
    </source>
</reference>
<dbReference type="GO" id="GO:0004803">
    <property type="term" value="F:transposase activity"/>
    <property type="evidence" value="ECO:0007669"/>
    <property type="project" value="InterPro"/>
</dbReference>
<feature type="region of interest" description="Disordered" evidence="1">
    <location>
        <begin position="62"/>
        <end position="85"/>
    </location>
</feature>
<proteinExistence type="predicted"/>
<dbReference type="Proteomes" id="UP000675781">
    <property type="component" value="Unassembled WGS sequence"/>
</dbReference>
<dbReference type="GO" id="GO:0006313">
    <property type="term" value="P:DNA transposition"/>
    <property type="evidence" value="ECO:0007669"/>
    <property type="project" value="InterPro"/>
</dbReference>
<dbReference type="PANTHER" id="PTHR30007:SF1">
    <property type="entry name" value="BLR1914 PROTEIN"/>
    <property type="match status" value="1"/>
</dbReference>
<feature type="region of interest" description="Disordered" evidence="1">
    <location>
        <begin position="22"/>
        <end position="48"/>
    </location>
</feature>
<evidence type="ECO:0000313" key="3">
    <source>
        <dbReference type="EMBL" id="MBR7839770.1"/>
    </source>
</evidence>
<name>A0A941EXN7_9ACTN</name>
<feature type="domain" description="Transposase IS4-like" evidence="2">
    <location>
        <begin position="2"/>
        <end position="114"/>
    </location>
</feature>
<dbReference type="EMBL" id="JAGSOG010000613">
    <property type="protein sequence ID" value="MBR7839770.1"/>
    <property type="molecule type" value="Genomic_DNA"/>
</dbReference>
<dbReference type="PANTHER" id="PTHR30007">
    <property type="entry name" value="PHP DOMAIN PROTEIN"/>
    <property type="match status" value="1"/>
</dbReference>
<comment type="caution">
    <text evidence="3">The sequence shown here is derived from an EMBL/GenBank/DDBJ whole genome shotgun (WGS) entry which is preliminary data.</text>
</comment>
<evidence type="ECO:0000259" key="2">
    <source>
        <dbReference type="Pfam" id="PF01609"/>
    </source>
</evidence>
<dbReference type="GO" id="GO:0003677">
    <property type="term" value="F:DNA binding"/>
    <property type="evidence" value="ECO:0007669"/>
    <property type="project" value="InterPro"/>
</dbReference>
<sequence>MLTAGQDGDSPQFIPALEAIRIPRRRGGPPRSRPHTAAGDKAYGSRANRTYLRKRGIKAVIPEKADQKAARAKKGPKGGRPPAFDAELYKRRNLIERCNNRIKQWRGIATRYDKLP</sequence>
<protein>
    <submittedName>
        <fullName evidence="3">Transposase</fullName>
    </submittedName>
</protein>
<accession>A0A941EXN7</accession>
<dbReference type="Pfam" id="PF01609">
    <property type="entry name" value="DDE_Tnp_1"/>
    <property type="match status" value="1"/>
</dbReference>
<organism evidence="3 4">
    <name type="scientific">Actinospica durhamensis</name>
    <dbReference type="NCBI Taxonomy" id="1508375"/>
    <lineage>
        <taxon>Bacteria</taxon>
        <taxon>Bacillati</taxon>
        <taxon>Actinomycetota</taxon>
        <taxon>Actinomycetes</taxon>
        <taxon>Catenulisporales</taxon>
        <taxon>Actinospicaceae</taxon>
        <taxon>Actinospica</taxon>
    </lineage>
</organism>